<feature type="compositionally biased region" description="Basic and acidic residues" evidence="4">
    <location>
        <begin position="1107"/>
        <end position="1138"/>
    </location>
</feature>
<proteinExistence type="inferred from homology"/>
<feature type="compositionally biased region" description="Low complexity" evidence="4">
    <location>
        <begin position="104"/>
        <end position="119"/>
    </location>
</feature>
<feature type="region of interest" description="Disordered" evidence="4">
    <location>
        <begin position="1400"/>
        <end position="1479"/>
    </location>
</feature>
<evidence type="ECO:0000256" key="4">
    <source>
        <dbReference type="SAM" id="MobiDB-lite"/>
    </source>
</evidence>
<dbReference type="GO" id="GO:0000978">
    <property type="term" value="F:RNA polymerase II cis-regulatory region sequence-specific DNA binding"/>
    <property type="evidence" value="ECO:0007669"/>
    <property type="project" value="TreeGrafter"/>
</dbReference>
<sequence length="1726" mass="193482">MFKAEARLAAKRAARAEAREIRMKELERQQKEVSDEDDWTSVGSRGSTRGSCYSDLPLYSTGPSSKSHTASQNGTRVSAYDGSCSRRYSSSSSHALSEHNCFLGSGSRTSSRASSARASPVVEERLEKDFTEKEIFELKDQIQDVEGKYMEGLKELKDSLAEVEEKYKKAMVSNAQLDNEKTNLMYQVDTLRESLLELEEQLAETHRMHEEKTKELDRQKHAYSILQHQFETMKETLKEREEMLTEIKGLNQKLISSTQEISDLQETVEWKDKKIGALERQKEYSDAIRIDRDELREEVAMLKERLKAYGLLTNGEAEPVRKDGNTYMEAAETGPQAATQLQSSSDGPLGEGHVLQMRNEILETVGQRGVLQNTGIDEQMEETGNREMLMNNVQEKDINEEYDELTEGEAPAVTVRDNGDADQIERAAANLDDGKQSACDTQSLGGKEVSEEIWHALGSGGGIQCCGSMEESESESDLGVNEKHMQENVKQKLDHNERYQTEVGDPESHGGMRKENYPEFRNDIDVLCNDSAEAEADNRTIVEETQKVVQQVLENAIETLQQDMCGYDLQEELRNEEKEVTQEGVGSIQMREDNLTGMQEQSAEVVHVREKELDETMNKEMGEERVAMRDIGFHPTTNESEICTGNLNNELGTMSGETGCVLDIAIGQNEKSKSGGGDMDFMVSSVQDEVKNGEGREQLVGTTFVQLEKEVEEIAEKAEIGNYSLTQTDQQEVELGEKVTCHLIGARSPIVDDEVKQPFIHNEEWKGEPTVTGKAEGDLQEGEVKDLGLEEEPIIDEVKSDPGVEEVDRTSQAVLQGKVEGNLEASCLQEMTLIGEENKAAVEVENQAIGDDKSYQGDEVKWHEEDEENIQDTGEARSQRKNEDMIIKNHDEREIKGLSPDEGKGHEGDKEEEIEQGKDREVESPRNYEDEIKGIKCNEITSQGEKEDETDDSAGQNEIEDCEEVVPVPGIVNNEFREKRGESESSSARESGEEESEVRVPIEEEGEVKGLTEEGGEVKDPQEMEDSEARGPVEEDEVRVQGLQEENGKVKDIREEDNAKGLREENSVDKHSEEEDKAKGFRKEMVKSHQECKEVEITCTKAEEGNVQATRKDEFKGPLEEVEDGVKDPREEETKHPNEGMMDEVILPKEVEKAKDAIEVVGVVSVTEDEDEVHCELKVEKLLCTNVKGTVQEMGKEVSLGEESKGVFPNLGTTKKESDEMEEKMGFQQSECELSGQASAVVQEIDQGRQTQNEEETNKGKSETNTEGVYEVTDSKDDQGTPIKEEATITEEVTAKESLSVSNGEEVRQVKEYSSNKEFEGDTQLSEGFVSEPVENNERERHELNEKSEEVAQGNVKPDSLKNATVLDNVIDQGETQSSSANERMVCGEEEGKVEGLIEEEGEVKGSQEFEGDAAKEDRTEIQDRKREDIVNEERDMSVSGMKPQHKTPGCKSTKGGADDAPVSQTGVEQEQDDEKGDRFECNEAMNEILGDETQDRKEVFEVEVERGEVDSGNETGPKPIMSTELNEQIKLTVDNTGDRMPIQHKQEGEQGGQRNECTINNDQQSEHSGESPQDSGQSIKSDMSMWDDKEMEQNPEMAEAGKDNFRTKILIDEKEALLEQIKKLKAQLDERTKNGTVEKAESSDTILENGTDVQIMRLESQVLRYKTAAENAEKVEDELKAEKRKLQREVRSAQDKIEELEMSNSHLTKRLEKMKANRSALLSQQ</sequence>
<feature type="compositionally biased region" description="Basic and acidic residues" evidence="4">
    <location>
        <begin position="874"/>
        <end position="936"/>
    </location>
</feature>
<feature type="region of interest" description="Disordered" evidence="4">
    <location>
        <begin position="1505"/>
        <end position="1603"/>
    </location>
</feature>
<feature type="region of interest" description="Disordered" evidence="4">
    <location>
        <begin position="848"/>
        <end position="1082"/>
    </location>
</feature>
<feature type="compositionally biased region" description="Basic and acidic residues" evidence="4">
    <location>
        <begin position="1046"/>
        <end position="1082"/>
    </location>
</feature>
<feature type="region of interest" description="Disordered" evidence="4">
    <location>
        <begin position="102"/>
        <end position="121"/>
    </location>
</feature>
<dbReference type="STRING" id="137246.A0A401SRZ8"/>
<dbReference type="PANTHER" id="PTHR19212:SF5">
    <property type="entry name" value="LEUCINE-RICH REPEAT FLIGHTLESS-INTERACTING PROTEIN 1"/>
    <property type="match status" value="1"/>
</dbReference>
<dbReference type="InterPro" id="IPR019139">
    <property type="entry name" value="LRRFIP1/2"/>
</dbReference>
<feature type="region of interest" description="Disordered" evidence="4">
    <location>
        <begin position="26"/>
        <end position="84"/>
    </location>
</feature>
<dbReference type="Pfam" id="PF09738">
    <property type="entry name" value="LRRFIP"/>
    <property type="match status" value="1"/>
</dbReference>
<organism evidence="5 6">
    <name type="scientific">Chiloscyllium punctatum</name>
    <name type="common">Brownbanded bambooshark</name>
    <name type="synonym">Hemiscyllium punctatum</name>
    <dbReference type="NCBI Taxonomy" id="137246"/>
    <lineage>
        <taxon>Eukaryota</taxon>
        <taxon>Metazoa</taxon>
        <taxon>Chordata</taxon>
        <taxon>Craniata</taxon>
        <taxon>Vertebrata</taxon>
        <taxon>Chondrichthyes</taxon>
        <taxon>Elasmobranchii</taxon>
        <taxon>Galeomorphii</taxon>
        <taxon>Galeoidea</taxon>
        <taxon>Orectolobiformes</taxon>
        <taxon>Hemiscylliidae</taxon>
        <taxon>Chiloscyllium</taxon>
    </lineage>
</organism>
<feature type="compositionally biased region" description="Polar residues" evidence="4">
    <location>
        <begin position="61"/>
        <end position="76"/>
    </location>
</feature>
<feature type="region of interest" description="Disordered" evidence="4">
    <location>
        <begin position="1701"/>
        <end position="1726"/>
    </location>
</feature>
<comment type="caution">
    <text evidence="5">The sequence shown here is derived from an EMBL/GenBank/DDBJ whole genome shotgun (WGS) entry which is preliminary data.</text>
</comment>
<protein>
    <recommendedName>
        <fullName evidence="7">Leucine-rich repeat flightless-interacting protein 1</fullName>
    </recommendedName>
</protein>
<feature type="compositionally biased region" description="Acidic residues" evidence="4">
    <location>
        <begin position="946"/>
        <end position="964"/>
    </location>
</feature>
<feature type="compositionally biased region" description="Basic and acidic residues" evidence="4">
    <location>
        <begin position="850"/>
        <end position="864"/>
    </location>
</feature>
<feature type="region of interest" description="Disordered" evidence="4">
    <location>
        <begin position="1198"/>
        <end position="1364"/>
    </location>
</feature>
<keyword evidence="2 3" id="KW-0175">Coiled coil</keyword>
<dbReference type="Proteomes" id="UP000287033">
    <property type="component" value="Unassembled WGS sequence"/>
</dbReference>
<keyword evidence="6" id="KW-1185">Reference proteome</keyword>
<dbReference type="Gene3D" id="1.20.5.4090">
    <property type="match status" value="1"/>
</dbReference>
<evidence type="ECO:0000313" key="5">
    <source>
        <dbReference type="EMBL" id="GCC33142.1"/>
    </source>
</evidence>
<name>A0A401SRZ8_CHIPU</name>
<feature type="compositionally biased region" description="Basic and acidic residues" evidence="4">
    <location>
        <begin position="1336"/>
        <end position="1350"/>
    </location>
</feature>
<feature type="compositionally biased region" description="Polar residues" evidence="4">
    <location>
        <begin position="1571"/>
        <end position="1582"/>
    </location>
</feature>
<dbReference type="PANTHER" id="PTHR19212">
    <property type="entry name" value="LEUCINE RICH REPEAT IN FLII INTERACTING PROTEIN"/>
    <property type="match status" value="1"/>
</dbReference>
<evidence type="ECO:0000313" key="6">
    <source>
        <dbReference type="Proteomes" id="UP000287033"/>
    </source>
</evidence>
<comment type="similarity">
    <text evidence="1">Belongs to the LRRFIP family.</text>
</comment>
<feature type="compositionally biased region" description="Polar residues" evidence="4">
    <location>
        <begin position="1227"/>
        <end position="1240"/>
    </location>
</feature>
<evidence type="ECO:0000256" key="1">
    <source>
        <dbReference type="ARBA" id="ARBA00008275"/>
    </source>
</evidence>
<feature type="compositionally biased region" description="Polar residues" evidence="4">
    <location>
        <begin position="1553"/>
        <end position="1564"/>
    </location>
</feature>
<feature type="compositionally biased region" description="Low complexity" evidence="4">
    <location>
        <begin position="40"/>
        <end position="51"/>
    </location>
</feature>
<reference evidence="5 6" key="1">
    <citation type="journal article" date="2018" name="Nat. Ecol. Evol.">
        <title>Shark genomes provide insights into elasmobranch evolution and the origin of vertebrates.</title>
        <authorList>
            <person name="Hara Y"/>
            <person name="Yamaguchi K"/>
            <person name="Onimaru K"/>
            <person name="Kadota M"/>
            <person name="Koyanagi M"/>
            <person name="Keeley SD"/>
            <person name="Tatsumi K"/>
            <person name="Tanaka K"/>
            <person name="Motone F"/>
            <person name="Kageyama Y"/>
            <person name="Nozu R"/>
            <person name="Adachi N"/>
            <person name="Nishimura O"/>
            <person name="Nakagawa R"/>
            <person name="Tanegashima C"/>
            <person name="Kiyatake I"/>
            <person name="Matsumoto R"/>
            <person name="Murakumo K"/>
            <person name="Nishida K"/>
            <person name="Terakita A"/>
            <person name="Kuratani S"/>
            <person name="Sato K"/>
            <person name="Hyodo S Kuraku.S."/>
        </authorList>
    </citation>
    <scope>NUCLEOTIDE SEQUENCE [LARGE SCALE GENOMIC DNA]</scope>
</reference>
<evidence type="ECO:0008006" key="7">
    <source>
        <dbReference type="Google" id="ProtNLM"/>
    </source>
</evidence>
<evidence type="ECO:0000256" key="3">
    <source>
        <dbReference type="SAM" id="Coils"/>
    </source>
</evidence>
<dbReference type="OMA" id="ETHRMHE"/>
<feature type="compositionally biased region" description="Basic and acidic residues" evidence="4">
    <location>
        <begin position="997"/>
        <end position="1033"/>
    </location>
</feature>
<gene>
    <name evidence="5" type="ORF">chiPu_0011610</name>
</gene>
<feature type="compositionally biased region" description="Basic and acidic residues" evidence="4">
    <location>
        <begin position="1403"/>
        <end position="1437"/>
    </location>
</feature>
<accession>A0A401SRZ8</accession>
<feature type="coiled-coil region" evidence="3">
    <location>
        <begin position="128"/>
        <end position="312"/>
    </location>
</feature>
<feature type="region of interest" description="Disordered" evidence="4">
    <location>
        <begin position="1107"/>
        <end position="1144"/>
    </location>
</feature>
<dbReference type="OrthoDB" id="10028421at2759"/>
<evidence type="ECO:0000256" key="2">
    <source>
        <dbReference type="ARBA" id="ARBA00023054"/>
    </source>
</evidence>
<dbReference type="GO" id="GO:0000981">
    <property type="term" value="F:DNA-binding transcription factor activity, RNA polymerase II-specific"/>
    <property type="evidence" value="ECO:0007669"/>
    <property type="project" value="TreeGrafter"/>
</dbReference>
<feature type="compositionally biased region" description="Basic and acidic residues" evidence="4">
    <location>
        <begin position="1305"/>
        <end position="1320"/>
    </location>
</feature>
<feature type="compositionally biased region" description="Basic and acidic residues" evidence="4">
    <location>
        <begin position="1273"/>
        <end position="1287"/>
    </location>
</feature>
<dbReference type="EMBL" id="BEZZ01000489">
    <property type="protein sequence ID" value="GCC33142.1"/>
    <property type="molecule type" value="Genomic_DNA"/>
</dbReference>